<feature type="transmembrane region" description="Helical" evidence="1">
    <location>
        <begin position="15"/>
        <end position="35"/>
    </location>
</feature>
<accession>A0A0W1R3D7</accession>
<gene>
    <name evidence="2" type="ORF">AUR64_02040</name>
</gene>
<keyword evidence="1" id="KW-0472">Membrane</keyword>
<proteinExistence type="predicted"/>
<name>A0A0W1R3D7_9EURY</name>
<evidence type="ECO:0008006" key="4">
    <source>
        <dbReference type="Google" id="ProtNLM"/>
    </source>
</evidence>
<keyword evidence="3" id="KW-1185">Reference proteome</keyword>
<dbReference type="Proteomes" id="UP000054387">
    <property type="component" value="Unassembled WGS sequence"/>
</dbReference>
<feature type="transmembrane region" description="Helical" evidence="1">
    <location>
        <begin position="153"/>
        <end position="171"/>
    </location>
</feature>
<feature type="transmembrane region" description="Helical" evidence="1">
    <location>
        <begin position="238"/>
        <end position="254"/>
    </location>
</feature>
<dbReference type="OrthoDB" id="137309at2157"/>
<feature type="transmembrane region" description="Helical" evidence="1">
    <location>
        <begin position="387"/>
        <end position="407"/>
    </location>
</feature>
<feature type="transmembrane region" description="Helical" evidence="1">
    <location>
        <begin position="451"/>
        <end position="474"/>
    </location>
</feature>
<dbReference type="RefSeq" id="WP_058583473.1">
    <property type="nucleotide sequence ID" value="NZ_LOPU01000038.1"/>
</dbReference>
<organism evidence="2 3">
    <name type="scientific">Haloprofundus marisrubri</name>
    <dbReference type="NCBI Taxonomy" id="1514971"/>
    <lineage>
        <taxon>Archaea</taxon>
        <taxon>Methanobacteriati</taxon>
        <taxon>Methanobacteriota</taxon>
        <taxon>Stenosarchaea group</taxon>
        <taxon>Halobacteria</taxon>
        <taxon>Halobacteriales</taxon>
        <taxon>Haloferacaceae</taxon>
        <taxon>Haloprofundus</taxon>
    </lineage>
</organism>
<keyword evidence="1" id="KW-0812">Transmembrane</keyword>
<feature type="transmembrane region" description="Helical" evidence="1">
    <location>
        <begin position="80"/>
        <end position="103"/>
    </location>
</feature>
<reference evidence="2 3" key="1">
    <citation type="submission" date="2015-12" db="EMBL/GenBank/DDBJ databases">
        <title>Haloprofundus marisrubri gen. nov., sp. nov., an extremely halophilic archaeon isolated from the Discovery deep brine-seawater interface in the Red Sea.</title>
        <authorList>
            <person name="Zhang G."/>
            <person name="Stingl U."/>
            <person name="Rashid M."/>
        </authorList>
    </citation>
    <scope>NUCLEOTIDE SEQUENCE [LARGE SCALE GENOMIC DNA]</scope>
    <source>
        <strain evidence="2 3">SB9</strain>
    </source>
</reference>
<feature type="transmembrane region" description="Helical" evidence="1">
    <location>
        <begin position="47"/>
        <end position="73"/>
    </location>
</feature>
<comment type="caution">
    <text evidence="2">The sequence shown here is derived from an EMBL/GenBank/DDBJ whole genome shotgun (WGS) entry which is preliminary data.</text>
</comment>
<feature type="transmembrane region" description="Helical" evidence="1">
    <location>
        <begin position="183"/>
        <end position="204"/>
    </location>
</feature>
<evidence type="ECO:0000313" key="2">
    <source>
        <dbReference type="EMBL" id="KTG07833.1"/>
    </source>
</evidence>
<keyword evidence="1" id="KW-1133">Transmembrane helix</keyword>
<dbReference type="AlphaFoldDB" id="A0A0W1R3D7"/>
<evidence type="ECO:0000256" key="1">
    <source>
        <dbReference type="SAM" id="Phobius"/>
    </source>
</evidence>
<evidence type="ECO:0000313" key="3">
    <source>
        <dbReference type="Proteomes" id="UP000054387"/>
    </source>
</evidence>
<feature type="transmembrane region" description="Helical" evidence="1">
    <location>
        <begin position="419"/>
        <end position="439"/>
    </location>
</feature>
<feature type="transmembrane region" description="Helical" evidence="1">
    <location>
        <begin position="351"/>
        <end position="375"/>
    </location>
</feature>
<feature type="transmembrane region" description="Helical" evidence="1">
    <location>
        <begin position="289"/>
        <end position="307"/>
    </location>
</feature>
<feature type="transmembrane region" description="Helical" evidence="1">
    <location>
        <begin position="210"/>
        <end position="226"/>
    </location>
</feature>
<feature type="transmembrane region" description="Helical" evidence="1">
    <location>
        <begin position="260"/>
        <end position="277"/>
    </location>
</feature>
<dbReference type="EMBL" id="LOPU01000038">
    <property type="protein sequence ID" value="KTG07833.1"/>
    <property type="molecule type" value="Genomic_DNA"/>
</dbReference>
<dbReference type="STRING" id="1514971.AUR64_02040"/>
<protein>
    <recommendedName>
        <fullName evidence="4">Glycosyltransferase RgtA/B/C/D-like domain-containing protein</fullName>
    </recommendedName>
</protein>
<sequence length="610" mass="65764">MSFRQADDGSDGEDLVATGLLAVGFFALAGAILYARSVPATGYELSIYAGTPVVVWGAIGAAVLVAAVYALFLPPSRTRLWALVLGGSAVTTIVSMPLIRGYFFVGVGDSLSHLGWARSIQRASILPQQMFYPSIHSLTDAIDIVTAMGLRRSMMLVVVVTLVAFLIFVPLTARAMTGSSRALVFGALSAWLLLPINHIAVHLMPHPSTQAIFIATLAVYLLVRYVQSSSDDVSGGPFAFGALFFLVGAGLVLYHPMQALNLFILCGTVGLIQFLARRRAMDSIVASHRPVYAQTGLLGLFLFAWMVPRERFQGAFEGVYSDILLGNLVGGERAQTVSDGAVSVGASLPELFVKIFLVSTVYAALTGLFFLLTSTGRLDDDVRSQSLVLYLGAALVPLVGLFAVYFVGSPTLGYRQLGFIFVVATIVGAVALSKLVGGLQSRLTFDSARSVAAVAMVVMLAMSMVVIFPSPYIVKTTQHVSEQQYSGFETTFEHRNEEVFFSSAGVGPERFSDAVYGFENVTEPVGVPVADAQIDPANRTTDSDLSNVSGQFEGPRYFVTTDMDSQREVLLYNEKAYTRADYESLPTQRQLNLVQSNSEYTLYVTRDGFA</sequence>